<organism evidence="1 2">
    <name type="scientific">Chlorella sorokiniana</name>
    <name type="common">Freshwater green alga</name>
    <dbReference type="NCBI Taxonomy" id="3076"/>
    <lineage>
        <taxon>Eukaryota</taxon>
        <taxon>Viridiplantae</taxon>
        <taxon>Chlorophyta</taxon>
        <taxon>core chlorophytes</taxon>
        <taxon>Trebouxiophyceae</taxon>
        <taxon>Chlorellales</taxon>
        <taxon>Chlorellaceae</taxon>
        <taxon>Chlorella clade</taxon>
        <taxon>Chlorella</taxon>
    </lineage>
</organism>
<dbReference type="AlphaFoldDB" id="A0A2P6TQ47"/>
<evidence type="ECO:0000313" key="2">
    <source>
        <dbReference type="Proteomes" id="UP000239899"/>
    </source>
</evidence>
<comment type="caution">
    <text evidence="1">The sequence shown here is derived from an EMBL/GenBank/DDBJ whole genome shotgun (WGS) entry which is preliminary data.</text>
</comment>
<reference evidence="1 2" key="1">
    <citation type="journal article" date="2018" name="Plant J.">
        <title>Genome sequences of Chlorella sorokiniana UTEX 1602 and Micractinium conductrix SAG 241.80: implications to maltose excretion by a green alga.</title>
        <authorList>
            <person name="Arriola M.B."/>
            <person name="Velmurugan N."/>
            <person name="Zhang Y."/>
            <person name="Plunkett M.H."/>
            <person name="Hondzo H."/>
            <person name="Barney B.M."/>
        </authorList>
    </citation>
    <scope>NUCLEOTIDE SEQUENCE [LARGE SCALE GENOMIC DNA]</scope>
    <source>
        <strain evidence="2">UTEX 1602</strain>
    </source>
</reference>
<sequence length="244" mass="26105">MYRVATGAIPYLHPATDYPTRDARITMAAVATYWSLSEGVFNKVSNVIGYNNCETCASGNNYIAPATSCNTLACRAAVCPAKQRQCTWQVGIGAPQVVNAGYSTNIDYVCTSKLAPSLSYARPLSNLPCVQETALKAYGYKLSISQILSNVAKAAGVSASNVLAKTTNCKLSDAECAKRGSTDTYLANCQCQLDRKAWLLRDPAVSITYSAYEWFADRGVGYGTTSALPNIAALKAIYQCLSPP</sequence>
<keyword evidence="2" id="KW-1185">Reference proteome</keyword>
<accession>A0A2P6TQ47</accession>
<gene>
    <name evidence="1" type="ORF">C2E21_5083</name>
</gene>
<dbReference type="EMBL" id="LHPG02000009">
    <property type="protein sequence ID" value="PRW56149.1"/>
    <property type="molecule type" value="Genomic_DNA"/>
</dbReference>
<proteinExistence type="predicted"/>
<evidence type="ECO:0000313" key="1">
    <source>
        <dbReference type="EMBL" id="PRW56149.1"/>
    </source>
</evidence>
<name>A0A2P6TQ47_CHLSO</name>
<protein>
    <submittedName>
        <fullName evidence="1">Uncharacterized protein</fullName>
    </submittedName>
</protein>
<dbReference type="Proteomes" id="UP000239899">
    <property type="component" value="Unassembled WGS sequence"/>
</dbReference>